<comment type="caution">
    <text evidence="2">The sequence shown here is derived from an EMBL/GenBank/DDBJ whole genome shotgun (WGS) entry which is preliminary data.</text>
</comment>
<keyword evidence="3" id="KW-1185">Reference proteome</keyword>
<dbReference type="Pfam" id="PF22741">
    <property type="entry name" value="PTP-NADK"/>
    <property type="match status" value="1"/>
</dbReference>
<dbReference type="SUPFAM" id="SSF52799">
    <property type="entry name" value="(Phosphotyrosine protein) phosphatases II"/>
    <property type="match status" value="1"/>
</dbReference>
<name>A0ABR0N515_GOSAR</name>
<dbReference type="InterPro" id="IPR029021">
    <property type="entry name" value="Prot-tyrosine_phosphatase-like"/>
</dbReference>
<evidence type="ECO:0000259" key="1">
    <source>
        <dbReference type="Pfam" id="PF22741"/>
    </source>
</evidence>
<dbReference type="EMBL" id="JARKNE010000011">
    <property type="protein sequence ID" value="KAK5785571.1"/>
    <property type="molecule type" value="Genomic_DNA"/>
</dbReference>
<dbReference type="Proteomes" id="UP001358586">
    <property type="component" value="Chromosome 11"/>
</dbReference>
<accession>A0ABR0N515</accession>
<dbReference type="Gene3D" id="3.90.190.10">
    <property type="entry name" value="Protein tyrosine phosphatase superfamily"/>
    <property type="match status" value="1"/>
</dbReference>
<reference evidence="2 3" key="1">
    <citation type="submission" date="2023-03" db="EMBL/GenBank/DDBJ databases">
        <title>WGS of Gossypium arboreum.</title>
        <authorList>
            <person name="Yu D."/>
        </authorList>
    </citation>
    <scope>NUCLEOTIDE SEQUENCE [LARGE SCALE GENOMIC DNA]</scope>
    <source>
        <tissue evidence="2">Leaf</tissue>
    </source>
</reference>
<feature type="domain" description="DSP-PTPase phosphatase fused to NAD+ Kinase" evidence="1">
    <location>
        <begin position="2"/>
        <end position="118"/>
    </location>
</feature>
<protein>
    <recommendedName>
        <fullName evidence="1">DSP-PTPase phosphatase fused to NAD+ Kinase domain-containing protein</fullName>
    </recommendedName>
</protein>
<organism evidence="2 3">
    <name type="scientific">Gossypium arboreum</name>
    <name type="common">Tree cotton</name>
    <name type="synonym">Gossypium nanking</name>
    <dbReference type="NCBI Taxonomy" id="29729"/>
    <lineage>
        <taxon>Eukaryota</taxon>
        <taxon>Viridiplantae</taxon>
        <taxon>Streptophyta</taxon>
        <taxon>Embryophyta</taxon>
        <taxon>Tracheophyta</taxon>
        <taxon>Spermatophyta</taxon>
        <taxon>Magnoliopsida</taxon>
        <taxon>eudicotyledons</taxon>
        <taxon>Gunneridae</taxon>
        <taxon>Pentapetalae</taxon>
        <taxon>rosids</taxon>
        <taxon>malvids</taxon>
        <taxon>Malvales</taxon>
        <taxon>Malvaceae</taxon>
        <taxon>Malvoideae</taxon>
        <taxon>Gossypium</taxon>
    </lineage>
</organism>
<sequence length="157" mass="17738">MGGQVGEEGLTWLVDGGFKTIVDLRFETIKDKFYQVALNDAISFGKVELIRFLVEVGTTPSMEQVEKFASLVSDCNQKPIYLHSKEGVWGTSTMVSRWWQYMTYFASQFASDRLSQDANGSEDYPASSSTEKKFKLQETNELLQEASNVIHSSKRVN</sequence>
<dbReference type="InterPro" id="IPR055214">
    <property type="entry name" value="PTP-NADK"/>
</dbReference>
<proteinExistence type="predicted"/>
<gene>
    <name evidence="2" type="ORF">PVK06_040167</name>
</gene>
<evidence type="ECO:0000313" key="2">
    <source>
        <dbReference type="EMBL" id="KAK5785571.1"/>
    </source>
</evidence>
<evidence type="ECO:0000313" key="3">
    <source>
        <dbReference type="Proteomes" id="UP001358586"/>
    </source>
</evidence>